<dbReference type="SUPFAM" id="SSF56601">
    <property type="entry name" value="beta-lactamase/transpeptidase-like"/>
    <property type="match status" value="1"/>
</dbReference>
<comment type="catalytic activity">
    <reaction evidence="6">
        <text>Preferential cleavage: (Ac)2-L-Lys-D-Ala-|-D-Ala. Also transpeptidation of peptidyl-alanyl moieties that are N-acyl substituents of D-alanine.</text>
        <dbReference type="EC" id="3.4.16.4"/>
    </reaction>
</comment>
<dbReference type="InterPro" id="IPR005543">
    <property type="entry name" value="PASTA_dom"/>
</dbReference>
<keyword evidence="8" id="KW-0812">Transmembrane</keyword>
<feature type="transmembrane region" description="Helical" evidence="8">
    <location>
        <begin position="12"/>
        <end position="31"/>
    </location>
</feature>
<dbReference type="Gene3D" id="3.40.710.10">
    <property type="entry name" value="DD-peptidase/beta-lactamase superfamily"/>
    <property type="match status" value="1"/>
</dbReference>
<dbReference type="EMBL" id="BAAADM010000054">
    <property type="protein sequence ID" value="GAA0445868.1"/>
    <property type="molecule type" value="Genomic_DNA"/>
</dbReference>
<dbReference type="RefSeq" id="WP_343753551.1">
    <property type="nucleotide sequence ID" value="NZ_BAAADM010000054.1"/>
</dbReference>
<comment type="similarity">
    <text evidence="3">Belongs to the transpeptidase family.</text>
</comment>
<evidence type="ECO:0000256" key="5">
    <source>
        <dbReference type="ARBA" id="ARBA00023136"/>
    </source>
</evidence>
<dbReference type="Proteomes" id="UP001501459">
    <property type="component" value="Unassembled WGS sequence"/>
</dbReference>
<organism evidence="10 11">
    <name type="scientific">Lentibacillus halophilus</name>
    <dbReference type="NCBI Taxonomy" id="295065"/>
    <lineage>
        <taxon>Bacteria</taxon>
        <taxon>Bacillati</taxon>
        <taxon>Bacillota</taxon>
        <taxon>Bacilli</taxon>
        <taxon>Bacillales</taxon>
        <taxon>Bacillaceae</taxon>
        <taxon>Lentibacillus</taxon>
    </lineage>
</organism>
<dbReference type="Gene3D" id="2.20.70.70">
    <property type="match status" value="1"/>
</dbReference>
<sequence length="722" mass="80802">MKKNKRTHFMSSILIIVFSGAFLLIAGRFLYIQATGEISNISLEKWAEKQREASYTLDAKRGNIYGRNGMTLAYDRPAYRIQAIVRKSYTSDPDEPRHVKNPKKTAEELAPVLDVDKSYILRRLQKAIEEDRFQVEFGSAGKEISQQTKEKIEKLNLPGIRFKEEAIRYYPNGQFAAHTIGYAKENNKTITGVNGIEKEMNEKLKGKDGHISYEQDQYNDKLLNPDQVMEKPQDGSDVYLTLDQKVQTLLEDVMTQVNNQYSPEQMTAAVMDPKTGEVLAMSNRPSYNPNKLEDVENWFNNMISSPYEPGSTMKMFTWAAAIEEGDYNGNEQFKSGSYKISDRVRRVSDWKKDWGSITFDQGFTRSSNVAAARLVWEKMGTDAYLNYLKAFDFDEKTGIDLPNERKGKLVYNYPRDKITTAFGQATTITPIQQMKAATAIANNGKMMKPYVISKSVDPETGDVINEKTPEVVSEPISEKTADHVLNLMGSVISSEHGTGQEYKLPNYSVAGKTGTAQIYENGNYLYGHGNYIYSFLGMAPKEDPKLMMYVSVKKPDIEGNESGSAPVAFIFKNVMQKALHYLDIEPDKNDANHVKPVKLPKLTGQNASSIKQTLTDKGLTVSMIGSDGTVQAASADKGDKLLKGDRVILLTNKPVMADVIGWSKRDVLQLADLLDLKAETIGTGYVTKQSIKEGTSLQGKDYLSVELKPPESVEESTNGHED</sequence>
<dbReference type="PANTHER" id="PTHR30627">
    <property type="entry name" value="PEPTIDOGLYCAN D,D-TRANSPEPTIDASE"/>
    <property type="match status" value="1"/>
</dbReference>
<evidence type="ECO:0000256" key="1">
    <source>
        <dbReference type="ARBA" id="ARBA00004370"/>
    </source>
</evidence>
<reference evidence="10 11" key="1">
    <citation type="journal article" date="2019" name="Int. J. Syst. Evol. Microbiol.">
        <title>The Global Catalogue of Microorganisms (GCM) 10K type strain sequencing project: providing services to taxonomists for standard genome sequencing and annotation.</title>
        <authorList>
            <consortium name="The Broad Institute Genomics Platform"/>
            <consortium name="The Broad Institute Genome Sequencing Center for Infectious Disease"/>
            <person name="Wu L."/>
            <person name="Ma J."/>
        </authorList>
    </citation>
    <scope>NUCLEOTIDE SEQUENCE [LARGE SCALE GENOMIC DNA]</scope>
    <source>
        <strain evidence="10 11">JCM 12149</strain>
    </source>
</reference>
<dbReference type="InterPro" id="IPR050515">
    <property type="entry name" value="Beta-lactam/transpept"/>
</dbReference>
<dbReference type="Pfam" id="PF03717">
    <property type="entry name" value="PBP_dimer"/>
    <property type="match status" value="1"/>
</dbReference>
<feature type="domain" description="PASTA" evidence="9">
    <location>
        <begin position="652"/>
        <end position="709"/>
    </location>
</feature>
<dbReference type="SUPFAM" id="SSF56519">
    <property type="entry name" value="Penicillin binding protein dimerisation domain"/>
    <property type="match status" value="1"/>
</dbReference>
<dbReference type="Gene3D" id="3.90.1310.10">
    <property type="entry name" value="Penicillin-binding protein 2a (Domain 2)"/>
    <property type="match status" value="1"/>
</dbReference>
<evidence type="ECO:0000256" key="8">
    <source>
        <dbReference type="SAM" id="Phobius"/>
    </source>
</evidence>
<gene>
    <name evidence="10" type="primary">pbpB</name>
    <name evidence="10" type="ORF">GCM10008983_24450</name>
</gene>
<feature type="region of interest" description="Disordered" evidence="7">
    <location>
        <begin position="702"/>
        <end position="722"/>
    </location>
</feature>
<dbReference type="InterPro" id="IPR036138">
    <property type="entry name" value="PBP_dimer_sf"/>
</dbReference>
<dbReference type="InterPro" id="IPR005311">
    <property type="entry name" value="PBP_dimer"/>
</dbReference>
<name>A0ABN0ZF98_9BACI</name>
<evidence type="ECO:0000256" key="6">
    <source>
        <dbReference type="ARBA" id="ARBA00034000"/>
    </source>
</evidence>
<dbReference type="Gene3D" id="3.30.70.2110">
    <property type="match status" value="1"/>
</dbReference>
<comment type="caution">
    <text evidence="10">The sequence shown here is derived from an EMBL/GenBank/DDBJ whole genome shotgun (WGS) entry which is preliminary data.</text>
</comment>
<dbReference type="SMART" id="SM00740">
    <property type="entry name" value="PASTA"/>
    <property type="match status" value="2"/>
</dbReference>
<dbReference type="PANTHER" id="PTHR30627:SF26">
    <property type="entry name" value="PENICILLIN-BINDING PROTEIN 2B"/>
    <property type="match status" value="1"/>
</dbReference>
<keyword evidence="8" id="KW-1133">Transmembrane helix</keyword>
<evidence type="ECO:0000256" key="7">
    <source>
        <dbReference type="SAM" id="MobiDB-lite"/>
    </source>
</evidence>
<keyword evidence="5 8" id="KW-0472">Membrane</keyword>
<keyword evidence="11" id="KW-1185">Reference proteome</keyword>
<dbReference type="Pfam" id="PF00905">
    <property type="entry name" value="Transpeptidase"/>
    <property type="match status" value="1"/>
</dbReference>
<dbReference type="InterPro" id="IPR001460">
    <property type="entry name" value="PCN-bd_Tpept"/>
</dbReference>
<evidence type="ECO:0000313" key="11">
    <source>
        <dbReference type="Proteomes" id="UP001501459"/>
    </source>
</evidence>
<dbReference type="SUPFAM" id="SSF54184">
    <property type="entry name" value="Penicillin-binding protein 2x (pbp-2x), c-terminal domain"/>
    <property type="match status" value="2"/>
</dbReference>
<evidence type="ECO:0000313" key="10">
    <source>
        <dbReference type="EMBL" id="GAA0445868.1"/>
    </source>
</evidence>
<comment type="subcellular location">
    <subcellularLocation>
        <location evidence="1">Membrane</location>
    </subcellularLocation>
</comment>
<proteinExistence type="inferred from homology"/>
<protein>
    <recommendedName>
        <fullName evidence="4">serine-type D-Ala-D-Ala carboxypeptidase</fullName>
        <ecNumber evidence="4">3.4.16.4</ecNumber>
    </recommendedName>
</protein>
<comment type="pathway">
    <text evidence="2">Cell wall biogenesis; peptidoglycan biosynthesis.</text>
</comment>
<evidence type="ECO:0000256" key="2">
    <source>
        <dbReference type="ARBA" id="ARBA00004752"/>
    </source>
</evidence>
<evidence type="ECO:0000256" key="3">
    <source>
        <dbReference type="ARBA" id="ARBA00007171"/>
    </source>
</evidence>
<dbReference type="CDD" id="cd06575">
    <property type="entry name" value="PASTA_Pbp2x-like_2"/>
    <property type="match status" value="1"/>
</dbReference>
<accession>A0ABN0ZF98</accession>
<evidence type="ECO:0000256" key="4">
    <source>
        <dbReference type="ARBA" id="ARBA00012448"/>
    </source>
</evidence>
<dbReference type="Pfam" id="PF03793">
    <property type="entry name" value="PASTA"/>
    <property type="match status" value="2"/>
</dbReference>
<dbReference type="InterPro" id="IPR012338">
    <property type="entry name" value="Beta-lactam/transpept-like"/>
</dbReference>
<evidence type="ECO:0000259" key="9">
    <source>
        <dbReference type="PROSITE" id="PS51178"/>
    </source>
</evidence>
<dbReference type="EC" id="3.4.16.4" evidence="4"/>
<dbReference type="PROSITE" id="PS51178">
    <property type="entry name" value="PASTA"/>
    <property type="match status" value="1"/>
</dbReference>